<comment type="similarity">
    <text evidence="2">Belongs to the IucA/IucC family.</text>
</comment>
<dbReference type="PANTHER" id="PTHR34384:SF5">
    <property type="entry name" value="L-2,3-DIAMINOPROPANOATE--CITRATE LIGASE"/>
    <property type="match status" value="1"/>
</dbReference>
<evidence type="ECO:0000313" key="5">
    <source>
        <dbReference type="EMBL" id="MBE9373494.1"/>
    </source>
</evidence>
<dbReference type="InterPro" id="IPR022770">
    <property type="entry name" value="IucA/IucC-like_C"/>
</dbReference>
<comment type="caution">
    <text evidence="5">The sequence shown here is derived from an EMBL/GenBank/DDBJ whole genome shotgun (WGS) entry which is preliminary data.</text>
</comment>
<dbReference type="PANTHER" id="PTHR34384">
    <property type="entry name" value="L-2,3-DIAMINOPROPANOATE--CITRATE LIGASE"/>
    <property type="match status" value="1"/>
</dbReference>
<protein>
    <submittedName>
        <fullName evidence="5">Siderophore biosynthesis protein</fullName>
    </submittedName>
</protein>
<feature type="domain" description="Aerobactin siderophore biosynthesis IucA/IucC N-terminal" evidence="3">
    <location>
        <begin position="136"/>
        <end position="353"/>
    </location>
</feature>
<reference evidence="5" key="1">
    <citation type="submission" date="2020-10" db="EMBL/GenBank/DDBJ databases">
        <title>Diversity and distribution of actinomycetes associated with coral in the coast of Hainan.</title>
        <authorList>
            <person name="Li F."/>
        </authorList>
    </citation>
    <scope>NUCLEOTIDE SEQUENCE</scope>
    <source>
        <strain evidence="5">HNM0983</strain>
    </source>
</reference>
<dbReference type="Pfam" id="PF04183">
    <property type="entry name" value="IucA_IucC"/>
    <property type="match status" value="1"/>
</dbReference>
<keyword evidence="6" id="KW-1185">Reference proteome</keyword>
<dbReference type="InterPro" id="IPR007310">
    <property type="entry name" value="Aerobactin_biosyn_IucA/IucC_N"/>
</dbReference>
<dbReference type="EMBL" id="JADEYC010000005">
    <property type="protein sequence ID" value="MBE9373494.1"/>
    <property type="molecule type" value="Genomic_DNA"/>
</dbReference>
<dbReference type="GO" id="GO:0019290">
    <property type="term" value="P:siderophore biosynthetic process"/>
    <property type="evidence" value="ECO:0007669"/>
    <property type="project" value="InterPro"/>
</dbReference>
<dbReference type="AlphaFoldDB" id="A0A929FYL3"/>
<dbReference type="Pfam" id="PF06276">
    <property type="entry name" value="FhuF"/>
    <property type="match status" value="1"/>
</dbReference>
<evidence type="ECO:0000256" key="2">
    <source>
        <dbReference type="ARBA" id="ARBA00007832"/>
    </source>
</evidence>
<evidence type="ECO:0000259" key="3">
    <source>
        <dbReference type="Pfam" id="PF04183"/>
    </source>
</evidence>
<dbReference type="Gene3D" id="6.10.250.3370">
    <property type="match status" value="1"/>
</dbReference>
<evidence type="ECO:0000313" key="6">
    <source>
        <dbReference type="Proteomes" id="UP000598360"/>
    </source>
</evidence>
<gene>
    <name evidence="5" type="ORF">IQ251_03430</name>
</gene>
<proteinExistence type="inferred from homology"/>
<name>A0A929FYL3_9PSEU</name>
<dbReference type="Gene3D" id="1.10.510.40">
    <property type="match status" value="1"/>
</dbReference>
<dbReference type="RefSeq" id="WP_193926928.1">
    <property type="nucleotide sequence ID" value="NZ_JADEYC010000005.1"/>
</dbReference>
<evidence type="ECO:0000259" key="4">
    <source>
        <dbReference type="Pfam" id="PF06276"/>
    </source>
</evidence>
<comment type="pathway">
    <text evidence="1">Siderophore biosynthesis.</text>
</comment>
<evidence type="ECO:0000256" key="1">
    <source>
        <dbReference type="ARBA" id="ARBA00004924"/>
    </source>
</evidence>
<dbReference type="GO" id="GO:0016881">
    <property type="term" value="F:acid-amino acid ligase activity"/>
    <property type="evidence" value="ECO:0007669"/>
    <property type="project" value="UniProtKB-ARBA"/>
</dbReference>
<feature type="domain" description="Aerobactin siderophore biosynthesis IucA/IucC-like C-terminal" evidence="4">
    <location>
        <begin position="383"/>
        <end position="538"/>
    </location>
</feature>
<organism evidence="5 6">
    <name type="scientific">Saccharopolyspora montiporae</name>
    <dbReference type="NCBI Taxonomy" id="2781240"/>
    <lineage>
        <taxon>Bacteria</taxon>
        <taxon>Bacillati</taxon>
        <taxon>Actinomycetota</taxon>
        <taxon>Actinomycetes</taxon>
        <taxon>Pseudonocardiales</taxon>
        <taxon>Pseudonocardiaceae</taxon>
        <taxon>Saccharopolyspora</taxon>
    </lineage>
</organism>
<dbReference type="InterPro" id="IPR037455">
    <property type="entry name" value="LucA/IucC-like"/>
</dbReference>
<accession>A0A929FYL3</accession>
<sequence length="562" mass="60297">MTTKPETDQSAVASPVDTAENASTDALLRCWVRENALPVGDDLLELDLAASGVQVRVPVLYHSPTGQHRFGPAQLHTGTPVGAVGMAALLALEIGGMDQAAVADLVGRVADSQQRIAEHVRLRTEHAADPPGTTPFLAAEQALLLGHPLHPAPKSRTGLGPEEARRYSPELRGSFALHWFAVDTSVLSGEGGAAERLAPHAPPVPAGTVPIPAHPWQAREVRSRPGIRRLLDAGLLHDLGASGEPWSPTASIRTVYRADADIMLKFSLGLPITNSVRENQRKELRRGAEIDRLLDAGLADEIARQHPGFGIVRDPAWLAVDVDDAEDGGLELVVRDNPISAADRAVCVAGLLAERPDRENSPLATALTSLAADSGAGLGEITEQWCDRYFDAVIAPVLWLYREYGLGLEAHQQNTLVVLDDQGWPSGGWYRDNQGYYLSAQRTSALHRFLPGVGTEGDNVVDEAVIDERLGYYIGINNLLGLIGALGAQGFADERRLLARVAGRLREFADLPLARTLAGAVTLRCKANLLTRADGRDELVGPLETQSVYCDIPNPFAEAVQP</sequence>
<dbReference type="Proteomes" id="UP000598360">
    <property type="component" value="Unassembled WGS sequence"/>
</dbReference>